<name>A0A5J4R7W1_9ZZZZ</name>
<proteinExistence type="predicted"/>
<sequence>MKTVEELNQELAGKWFCLGGDMTNPVIVHHIDFDKNGNGILQAGNKVEMIYDVPNYNGSCYLFDEDVLNGLTPFEPVTYTEEELLKPYTETSEIVVYAASEKLVGKSLSIQVEKKYQFASNYNSSISFRLFGRQISNGTEKDGNKCIEISKYDIAKENFKKAVEDALDVKLSKNGSVFLRITDESYQALQDEYENFKTQDNTNKATALAKAANYEHYYFMKNGIYRGDYSCDVERHIEIWRKATPEEQETSKGMVNILIVTFNNASIRDKEAEWEEDMKLVGSTYEGKAIQISKELADKWLKTHTSLLEITLREKHEKEEKAALAREAREKEKARIFALAKSTGKPQLLYSSFVSGDDVPKWVHKKYDDNDMGELVIYAKPDGTTEEDFIPSY</sequence>
<dbReference type="EMBL" id="SNRY01001598">
    <property type="protein sequence ID" value="KAA6329768.1"/>
    <property type="molecule type" value="Genomic_DNA"/>
</dbReference>
<organism evidence="1">
    <name type="scientific">termite gut metagenome</name>
    <dbReference type="NCBI Taxonomy" id="433724"/>
    <lineage>
        <taxon>unclassified sequences</taxon>
        <taxon>metagenomes</taxon>
        <taxon>organismal metagenomes</taxon>
    </lineage>
</organism>
<reference evidence="1" key="1">
    <citation type="submission" date="2019-03" db="EMBL/GenBank/DDBJ databases">
        <title>Single cell metagenomics reveals metabolic interactions within the superorganism composed of flagellate Streblomastix strix and complex community of Bacteroidetes bacteria on its surface.</title>
        <authorList>
            <person name="Treitli S.C."/>
            <person name="Kolisko M."/>
            <person name="Husnik F."/>
            <person name="Keeling P."/>
            <person name="Hampl V."/>
        </authorList>
    </citation>
    <scope>NUCLEOTIDE SEQUENCE</scope>
    <source>
        <strain evidence="1">STM</strain>
    </source>
</reference>
<evidence type="ECO:0000313" key="1">
    <source>
        <dbReference type="EMBL" id="KAA6329768.1"/>
    </source>
</evidence>
<dbReference type="AlphaFoldDB" id="A0A5J4R7W1"/>
<gene>
    <name evidence="1" type="ORF">EZS27_021454</name>
</gene>
<comment type="caution">
    <text evidence="1">The sequence shown here is derived from an EMBL/GenBank/DDBJ whole genome shotgun (WGS) entry which is preliminary data.</text>
</comment>
<protein>
    <submittedName>
        <fullName evidence="1">Uncharacterized protein</fullName>
    </submittedName>
</protein>
<accession>A0A5J4R7W1</accession>